<dbReference type="InterPro" id="IPR004843">
    <property type="entry name" value="Calcineurin-like_PHP"/>
</dbReference>
<comment type="similarity">
    <text evidence="4">Belongs to the cyclic nucleotide phosphodiesterase class-III family.</text>
</comment>
<evidence type="ECO:0000313" key="6">
    <source>
        <dbReference type="EMBL" id="OWJ69200.1"/>
    </source>
</evidence>
<dbReference type="EMBL" id="NHON01000001">
    <property type="protein sequence ID" value="OWJ69200.1"/>
    <property type="molecule type" value="Genomic_DNA"/>
</dbReference>
<dbReference type="Gene3D" id="3.60.21.10">
    <property type="match status" value="1"/>
</dbReference>
<dbReference type="AlphaFoldDB" id="A0A211ZVA0"/>
<comment type="caution">
    <text evidence="6">The sequence shown here is derived from an EMBL/GenBank/DDBJ whole genome shotgun (WGS) entry which is preliminary data.</text>
</comment>
<feature type="domain" description="Calcineurin-like phosphoesterase" evidence="5">
    <location>
        <begin position="3"/>
        <end position="196"/>
    </location>
</feature>
<organism evidence="6 7">
    <name type="scientific">Inquilinus limosus</name>
    <dbReference type="NCBI Taxonomy" id="171674"/>
    <lineage>
        <taxon>Bacteria</taxon>
        <taxon>Pseudomonadati</taxon>
        <taxon>Pseudomonadota</taxon>
        <taxon>Alphaproteobacteria</taxon>
        <taxon>Rhodospirillales</taxon>
        <taxon>Rhodospirillaceae</taxon>
        <taxon>Inquilinus</taxon>
    </lineage>
</organism>
<accession>A0A211ZVA0</accession>
<gene>
    <name evidence="6" type="ORF">BWR60_01325</name>
</gene>
<dbReference type="InterPro" id="IPR026575">
    <property type="entry name" value="GpdQ/CpdA-like"/>
</dbReference>
<dbReference type="GO" id="GO:0004112">
    <property type="term" value="F:cyclic-nucleotide phosphodiesterase activity"/>
    <property type="evidence" value="ECO:0007669"/>
    <property type="project" value="InterPro"/>
</dbReference>
<reference evidence="7" key="1">
    <citation type="submission" date="2017-05" db="EMBL/GenBank/DDBJ databases">
        <authorList>
            <person name="Macchi M."/>
            <person name="Festa S."/>
            <person name="Coppotelli B.M."/>
            <person name="Morelli I.S."/>
        </authorList>
    </citation>
    <scope>NUCLEOTIDE SEQUENCE [LARGE SCALE GENOMIC DNA]</scope>
    <source>
        <strain evidence="7">I</strain>
    </source>
</reference>
<dbReference type="SUPFAM" id="SSF56300">
    <property type="entry name" value="Metallo-dependent phosphatases"/>
    <property type="match status" value="1"/>
</dbReference>
<evidence type="ECO:0000313" key="7">
    <source>
        <dbReference type="Proteomes" id="UP000196655"/>
    </source>
</evidence>
<dbReference type="InterPro" id="IPR050884">
    <property type="entry name" value="CNP_phosphodiesterase-III"/>
</dbReference>
<dbReference type="InterPro" id="IPR029052">
    <property type="entry name" value="Metallo-depent_PP-like"/>
</dbReference>
<keyword evidence="7" id="KW-1185">Reference proteome</keyword>
<keyword evidence="1" id="KW-0479">Metal-binding</keyword>
<proteinExistence type="inferred from homology"/>
<dbReference type="RefSeq" id="WP_088149189.1">
    <property type="nucleotide sequence ID" value="NZ_NHON01000001.1"/>
</dbReference>
<protein>
    <recommendedName>
        <fullName evidence="5">Calcineurin-like phosphoesterase domain-containing protein</fullName>
    </recommendedName>
</protein>
<evidence type="ECO:0000256" key="2">
    <source>
        <dbReference type="ARBA" id="ARBA00022801"/>
    </source>
</evidence>
<dbReference type="CDD" id="cd07402">
    <property type="entry name" value="MPP_GpdQ"/>
    <property type="match status" value="1"/>
</dbReference>
<dbReference type="PANTHER" id="PTHR42988:SF2">
    <property type="entry name" value="CYCLIC NUCLEOTIDE PHOSPHODIESTERASE CBUA0032-RELATED"/>
    <property type="match status" value="1"/>
</dbReference>
<dbReference type="GO" id="GO:0046872">
    <property type="term" value="F:metal ion binding"/>
    <property type="evidence" value="ECO:0007669"/>
    <property type="project" value="UniProtKB-KW"/>
</dbReference>
<dbReference type="OrthoDB" id="651281at2"/>
<evidence type="ECO:0000259" key="5">
    <source>
        <dbReference type="Pfam" id="PF00149"/>
    </source>
</evidence>
<evidence type="ECO:0000256" key="3">
    <source>
        <dbReference type="ARBA" id="ARBA00023004"/>
    </source>
</evidence>
<dbReference type="PANTHER" id="PTHR42988">
    <property type="entry name" value="PHOSPHOHYDROLASE"/>
    <property type="match status" value="1"/>
</dbReference>
<sequence length="284" mass="30820">MRKIIHLTDLHLCPPGGRVVGFEPEGRLRACIASINDRHADADLCVVTGDLTDAGDAASYDRLRGILAGLRVPARLLLCNHDRRAAFRSAFPETPCDPHGFVQSVLDLGDARLLFLDTLDESQPGAGILCRDRLGWIADRLAEVVDRAVTVFLHHPPFAIGVEYFGHMLLANGAELMALLRTHGNVRHLAFGHCHVGLSGQRGGLSFSANRGTCHPIDVELRGLRALYVDRRPTYDVLLLEEGDVVVHSVEPGSDQDVVAEERAELDGGSGVIEMRRPVLAVAG</sequence>
<evidence type="ECO:0000256" key="4">
    <source>
        <dbReference type="ARBA" id="ARBA00025742"/>
    </source>
</evidence>
<keyword evidence="2" id="KW-0378">Hydrolase</keyword>
<evidence type="ECO:0000256" key="1">
    <source>
        <dbReference type="ARBA" id="ARBA00022723"/>
    </source>
</evidence>
<name>A0A211ZVA0_9PROT</name>
<dbReference type="Proteomes" id="UP000196655">
    <property type="component" value="Unassembled WGS sequence"/>
</dbReference>
<dbReference type="Pfam" id="PF00149">
    <property type="entry name" value="Metallophos"/>
    <property type="match status" value="1"/>
</dbReference>
<dbReference type="STRING" id="1122125.GCA_000423185_02253"/>
<keyword evidence="3" id="KW-0408">Iron</keyword>